<evidence type="ECO:0000256" key="2">
    <source>
        <dbReference type="ARBA" id="ARBA00004496"/>
    </source>
</evidence>
<keyword evidence="5" id="KW-0963">Cytoplasm</keyword>
<feature type="compositionally biased region" description="Acidic residues" evidence="12">
    <location>
        <begin position="959"/>
        <end position="971"/>
    </location>
</feature>
<dbReference type="EMBL" id="JAOAOG010000143">
    <property type="protein sequence ID" value="KAJ6245735.1"/>
    <property type="molecule type" value="Genomic_DNA"/>
</dbReference>
<feature type="coiled-coil region" evidence="11">
    <location>
        <begin position="438"/>
        <end position="476"/>
    </location>
</feature>
<sequence>MSSFKETTEKRTQQFKKTTNRETSIDKRAEDLYDRSINKREEKLTKNRNNFEENEITIEKTNQVVIHFQVSQVPEKENTCVYVLGNFNNYEPSSGLPLTKQSNGHWAGELIYDLVSEEPSFRYRYVLVPTLLDEQKRDELLKYEEDCHRKLNIRKENEEEKFVLLLNDSWNVKLSPEDFVQQTTPFYQVFYQGKRRRKTNIKTEEELKNSLKWIDCCDSKKGKKNGNEKEESVCVRFIVKALKVPLGKFVKIQIRGSNLEEKDKEKEHFAKGKQMKPSHYSVWKTEIEIQKKHFPIKYKYYIEKENQREEEKDIIRDQTAERTLELSQNVNYLVESDYNGFRYTEEIKKQMKLWKIAGVCVPVFSLRTNDSCGVGEFLDLKKLADWAYKSHLHLIQILPINDSNVIANNETFEGENWHDSMPYTVLSSAALNPIFLNLNRLVSKQKENENENENENESESDLIERIEKKKQEFEKQVDLNYPKVIKFKMQILEEIYSKLDKNEIRKKMDFFFQDNKHWLLSYALLRVLIEIKGTADRTQWDEHETITEEEVNTLTNVNSKYYDRVLFFCWIQYHLSVQFTEAIEYLASKKIVLMGDLPIGVDFCSADVWLNPHLFRLNKLAGAHPDPGNLIGQNWFFPTYNWDEIAKDGYKWWRQRFGQMEKYMQSLRIDHVLGFFRMWEVYPEQIQGNIGCFHKALPFSKEELAKFGIDNPEEWVEPIIQEECLNRGKFGDRYEQYLDQIENKKGYYKFKEQYDTQKKIKNSFNLKEIQDEKERQLQSDLMNELFKLVSWFALLKDDNDPEKYHPRMCIRYTKMYEQLPKNIRKIFREISRVYFGRRHDKYWEKLGREKISRIVDTTKMLLIAEDSGFRPKCVPRVLKQLNIPCMHVERMTRSSQNNFDVLEEYEYLSYASTSTHDIENLVLWWQENLKWERDEELAKIAKEKLLKERIENGEVGSESSEDVTTSEEDEKEKEKNKNTEENSIEIESFKETKKTKKKKKPVEKPKRSVQYYHQNLGRTGEVPKYFDTDMAIRTIQRYLNSGSFLTVLPIQDWFSIKQDLRRKPEEERINVPVNQTQQWRYRMQLKIEDLITDHSQFTQSIATMVEKSNRLHY</sequence>
<feature type="compositionally biased region" description="Basic and acidic residues" evidence="12">
    <location>
        <begin position="1"/>
        <end position="12"/>
    </location>
</feature>
<keyword evidence="7" id="KW-0808">Transferase</keyword>
<feature type="region of interest" description="Disordered" evidence="12">
    <location>
        <begin position="952"/>
        <end position="1009"/>
    </location>
</feature>
<comment type="subcellular location">
    <subcellularLocation>
        <location evidence="2">Cytoplasm</location>
    </subcellularLocation>
</comment>
<organism evidence="14 15">
    <name type="scientific">Anaeramoeba flamelloides</name>
    <dbReference type="NCBI Taxonomy" id="1746091"/>
    <lineage>
        <taxon>Eukaryota</taxon>
        <taxon>Metamonada</taxon>
        <taxon>Anaeramoebidae</taxon>
        <taxon>Anaeramoeba</taxon>
    </lineage>
</organism>
<evidence type="ECO:0000256" key="4">
    <source>
        <dbReference type="ARBA" id="ARBA00012560"/>
    </source>
</evidence>
<gene>
    <name evidence="14" type="ORF">M0813_20155</name>
</gene>
<dbReference type="PANTHER" id="PTHR32518:SF3">
    <property type="entry name" value="4-ALPHA-GLUCANOTRANSFERASE"/>
    <property type="match status" value="1"/>
</dbReference>
<keyword evidence="15" id="KW-1185">Reference proteome</keyword>
<evidence type="ECO:0000256" key="8">
    <source>
        <dbReference type="ARBA" id="ARBA00023277"/>
    </source>
</evidence>
<dbReference type="EC" id="2.4.1.25" evidence="4"/>
<evidence type="ECO:0000256" key="11">
    <source>
        <dbReference type="SAM" id="Coils"/>
    </source>
</evidence>
<dbReference type="Gene3D" id="2.60.40.10">
    <property type="entry name" value="Immunoglobulins"/>
    <property type="match status" value="1"/>
</dbReference>
<comment type="similarity">
    <text evidence="3">Belongs to the disproportionating enzyme family.</text>
</comment>
<evidence type="ECO:0000256" key="12">
    <source>
        <dbReference type="SAM" id="MobiDB-lite"/>
    </source>
</evidence>
<evidence type="ECO:0000256" key="1">
    <source>
        <dbReference type="ARBA" id="ARBA00000439"/>
    </source>
</evidence>
<dbReference type="PROSITE" id="PS51166">
    <property type="entry name" value="CBM20"/>
    <property type="match status" value="1"/>
</dbReference>
<dbReference type="InterPro" id="IPR013784">
    <property type="entry name" value="Carb-bd-like_fold"/>
</dbReference>
<evidence type="ECO:0000256" key="5">
    <source>
        <dbReference type="ARBA" id="ARBA00022490"/>
    </source>
</evidence>
<keyword evidence="6" id="KW-0328">Glycosyltransferase</keyword>
<comment type="catalytic activity">
    <reaction evidence="1">
        <text>Transfers a segment of a (1-&gt;4)-alpha-D-glucan to a new position in an acceptor, which may be glucose or a (1-&gt;4)-alpha-D-glucan.</text>
        <dbReference type="EC" id="2.4.1.25"/>
    </reaction>
</comment>
<dbReference type="Gene3D" id="3.20.20.80">
    <property type="entry name" value="Glycosidases"/>
    <property type="match status" value="2"/>
</dbReference>
<evidence type="ECO:0000313" key="14">
    <source>
        <dbReference type="EMBL" id="KAJ6245735.1"/>
    </source>
</evidence>
<dbReference type="SUPFAM" id="SSF49452">
    <property type="entry name" value="Starch-binding domain-like"/>
    <property type="match status" value="1"/>
</dbReference>
<keyword evidence="11" id="KW-0175">Coiled coil</keyword>
<reference evidence="14" key="1">
    <citation type="submission" date="2022-08" db="EMBL/GenBank/DDBJ databases">
        <title>Novel sulfate-reducing endosymbionts in the free-living metamonad Anaeramoeba.</title>
        <authorList>
            <person name="Jerlstrom-Hultqvist J."/>
            <person name="Cepicka I."/>
            <person name="Gallot-Lavallee L."/>
            <person name="Salas-Leiva D."/>
            <person name="Curtis B.A."/>
            <person name="Zahonova K."/>
            <person name="Pipaliya S."/>
            <person name="Dacks J."/>
            <person name="Roger A.J."/>
        </authorList>
    </citation>
    <scope>NUCLEOTIDE SEQUENCE</scope>
    <source>
        <strain evidence="14">Schooner1</strain>
    </source>
</reference>
<feature type="region of interest" description="Disordered" evidence="12">
    <location>
        <begin position="1"/>
        <end position="27"/>
    </location>
</feature>
<proteinExistence type="inferred from homology"/>
<evidence type="ECO:0000256" key="7">
    <source>
        <dbReference type="ARBA" id="ARBA00022679"/>
    </source>
</evidence>
<dbReference type="PANTHER" id="PTHR32518">
    <property type="match status" value="1"/>
</dbReference>
<dbReference type="InterPro" id="IPR002044">
    <property type="entry name" value="CBM20"/>
</dbReference>
<dbReference type="InterPro" id="IPR013783">
    <property type="entry name" value="Ig-like_fold"/>
</dbReference>
<evidence type="ECO:0000256" key="10">
    <source>
        <dbReference type="ARBA" id="ARBA00031501"/>
    </source>
</evidence>
<keyword evidence="8" id="KW-0119">Carbohydrate metabolism</keyword>
<evidence type="ECO:0000256" key="9">
    <source>
        <dbReference type="ARBA" id="ARBA00031423"/>
    </source>
</evidence>
<evidence type="ECO:0000256" key="3">
    <source>
        <dbReference type="ARBA" id="ARBA00005684"/>
    </source>
</evidence>
<dbReference type="Pfam" id="PF02446">
    <property type="entry name" value="Glyco_hydro_77"/>
    <property type="match status" value="1"/>
</dbReference>
<comment type="caution">
    <text evidence="14">The sequence shown here is derived from an EMBL/GenBank/DDBJ whole genome shotgun (WGS) entry which is preliminary data.</text>
</comment>
<dbReference type="InterPro" id="IPR017853">
    <property type="entry name" value="GH"/>
</dbReference>
<evidence type="ECO:0000259" key="13">
    <source>
        <dbReference type="PROSITE" id="PS51166"/>
    </source>
</evidence>
<protein>
    <recommendedName>
        <fullName evidence="4">4-alpha-glucanotransferase</fullName>
        <ecNumber evidence="4">2.4.1.25</ecNumber>
    </recommendedName>
    <alternativeName>
        <fullName evidence="9">Amylomaltase</fullName>
    </alternativeName>
    <alternativeName>
        <fullName evidence="10">Disproportionating enzyme</fullName>
    </alternativeName>
</protein>
<dbReference type="SUPFAM" id="SSF51445">
    <property type="entry name" value="(Trans)glycosidases"/>
    <property type="match status" value="1"/>
</dbReference>
<accession>A0ABQ8YM83</accession>
<name>A0ABQ8YM83_9EUKA</name>
<evidence type="ECO:0000313" key="15">
    <source>
        <dbReference type="Proteomes" id="UP001150062"/>
    </source>
</evidence>
<dbReference type="Proteomes" id="UP001150062">
    <property type="component" value="Unassembled WGS sequence"/>
</dbReference>
<dbReference type="InterPro" id="IPR003385">
    <property type="entry name" value="Glyco_hydro_77"/>
</dbReference>
<feature type="domain" description="CBM20" evidence="13">
    <location>
        <begin position="58"/>
        <end position="172"/>
    </location>
</feature>
<evidence type="ECO:0000256" key="6">
    <source>
        <dbReference type="ARBA" id="ARBA00022676"/>
    </source>
</evidence>